<feature type="chain" id="PRO_5046706721" description="C-type lysozyme inhibitor domain-containing protein" evidence="2">
    <location>
        <begin position="18"/>
        <end position="133"/>
    </location>
</feature>
<feature type="region of interest" description="Disordered" evidence="1">
    <location>
        <begin position="77"/>
        <end position="98"/>
    </location>
</feature>
<accession>A0ABT3JGW3</accession>
<proteinExistence type="predicted"/>
<evidence type="ECO:0008006" key="5">
    <source>
        <dbReference type="Google" id="ProtNLM"/>
    </source>
</evidence>
<gene>
    <name evidence="3" type="ORF">OMW55_10955</name>
</gene>
<keyword evidence="2" id="KW-0732">Signal</keyword>
<evidence type="ECO:0000256" key="1">
    <source>
        <dbReference type="SAM" id="MobiDB-lite"/>
    </source>
</evidence>
<dbReference type="PROSITE" id="PS51257">
    <property type="entry name" value="PROKAR_LIPOPROTEIN"/>
    <property type="match status" value="1"/>
</dbReference>
<reference evidence="3 4" key="1">
    <citation type="submission" date="2022-10" db="EMBL/GenBank/DDBJ databases">
        <title>Sphingomonas sp.</title>
        <authorList>
            <person name="Jin C."/>
        </authorList>
    </citation>
    <scope>NUCLEOTIDE SEQUENCE [LARGE SCALE GENOMIC DNA]</scope>
    <source>
        <strain evidence="3 4">BN140010</strain>
    </source>
</reference>
<feature type="signal peptide" evidence="2">
    <location>
        <begin position="1"/>
        <end position="17"/>
    </location>
</feature>
<dbReference type="EMBL" id="JAPDOB010000002">
    <property type="protein sequence ID" value="MCW3798321.1"/>
    <property type="molecule type" value="Genomic_DNA"/>
</dbReference>
<evidence type="ECO:0000313" key="4">
    <source>
        <dbReference type="Proteomes" id="UP001526246"/>
    </source>
</evidence>
<evidence type="ECO:0000256" key="2">
    <source>
        <dbReference type="SAM" id="SignalP"/>
    </source>
</evidence>
<name>A0ABT3JGW3_9SPHN</name>
<keyword evidence="4" id="KW-1185">Reference proteome</keyword>
<evidence type="ECO:0000313" key="3">
    <source>
        <dbReference type="EMBL" id="MCW3798321.1"/>
    </source>
</evidence>
<comment type="caution">
    <text evidence="3">The sequence shown here is derived from an EMBL/GenBank/DDBJ whole genome shotgun (WGS) entry which is preliminary data.</text>
</comment>
<dbReference type="RefSeq" id="WP_264883119.1">
    <property type="nucleotide sequence ID" value="NZ_JAPDOB010000002.1"/>
</dbReference>
<sequence>MNRTLLLLPVAAALALAACNNDDHTIVQNGPADPMANELKNAPPVELPPSIAASKIYRCKDNSLVYLDWLEKNGQPAGANFRTERTGTPTQLLPGADGKAPFTAAGGYSLAGTSAASSITLERPGKGSQSCKA</sequence>
<organism evidence="3 4">
    <name type="scientific">Sphingomonas arvum</name>
    <dbReference type="NCBI Taxonomy" id="2992113"/>
    <lineage>
        <taxon>Bacteria</taxon>
        <taxon>Pseudomonadati</taxon>
        <taxon>Pseudomonadota</taxon>
        <taxon>Alphaproteobacteria</taxon>
        <taxon>Sphingomonadales</taxon>
        <taxon>Sphingomonadaceae</taxon>
        <taxon>Sphingomonas</taxon>
    </lineage>
</organism>
<dbReference type="Proteomes" id="UP001526246">
    <property type="component" value="Unassembled WGS sequence"/>
</dbReference>
<protein>
    <recommendedName>
        <fullName evidence="5">C-type lysozyme inhibitor domain-containing protein</fullName>
    </recommendedName>
</protein>